<dbReference type="InterPro" id="IPR018511">
    <property type="entry name" value="Hemolysin-typ_Ca-bd_CS"/>
</dbReference>
<dbReference type="RefSeq" id="WP_147160943.1">
    <property type="nucleotide sequence ID" value="NZ_BJYR01000024.1"/>
</dbReference>
<dbReference type="Gene3D" id="2.150.10.10">
    <property type="entry name" value="Serralysin-like metalloprotease, C-terminal"/>
    <property type="match status" value="6"/>
</dbReference>
<dbReference type="PRINTS" id="PR00313">
    <property type="entry name" value="CABNDNGRPT"/>
</dbReference>
<sequence length="1449" mass="142349">MVEIVKVGGEFLVNTQVTGFQEMPSITGLSGGGFVATWTDYSDVSGLGIAKAQLYSVAGTKVGSEFAVASGAATDQSFPTVTNLANGGFVVTWTEAGIQSDYKIKAQVYSASGTVVTPAFLVNGTTWAQQGGNNQPGNHNPTITGLSGGGFVVTWQDYAGTAGDASGAGILSQLYSAAGAPVGGAVLVNTQTSGDQTQPTVTSLSGGGYVVTWMDTAPAGTVMKAQTFSAAGAKVGGEITVDSEVQSDSALPVVTGLATGGFVVAWQDSSPAVGDPDTLIRAQVFSAAGAKVGASLVVSGAGAGERDFPSIAGLPNGGFVVTWQHFISPTNSDIKAQVFDGDGTKLGGEMLINSVTTGYQERPVIASVTGDGFVIAWGDDSGLGGDASGTGIKAQVYNYGAYNVINGTDGVDLLTGTTRDDHLIGLASNDTLTGLGGNDLLDGGTGSDTMIGGIGNDTYVVDVTGDAVIELAGEGTDTVQTTLASYTLGNNVENLTFTDNAAHSGTGNALNNVLTGGGGADVLNGGAGADRMVGGLGNDTYYVDNAGDTTIEAAGEGTDTVSSSINWTLAANVENLTLSGSAAINGTGNNDANVITGNSAANVLTGNGGNDTLNGGAGADTMIGGLGNDSYVVDNVGDVTTEAAGEGTDSVSSSLTWTLAANVENLTLSGSAAINGTGNNDANVITGNSAANVLTGNGGNDTLNGGAGADTMIGGLGDDSYVVDNVGDVVTELAGEGTDLVTSSITWTLGANFENLTLSGSAAINGTGTNTANVLTGNSGANVLTGLGGNDTLNGGSGSDTMIGGLGDDTYVVDSTGDVVTELAGEGTDVVQTTLSSYTLAANVENLVFTNTSAHTGIGNALNNVISGNAGNDTLNGGAGADTMLGGFGNDSYVVDNAADVVTELAGQGTDLVSASVSYTLGANIENLTLSGTAANSATGNNDANVLTGNSGGNVLTGLGGNDTLNGGAGVDTMIGGQGNDTYVVDVVGDVVTELAGEGTDLVQTTLASYTLAANVENLTFTNSATHSGIGNALNNVLTGNSGSDTLNGGAGADTLIGGAGNDSYVVDNAGDVTTELAAQGTDLVTASIGWTLAANIENLTLSGSAAINGTGTNDANVLTGNSGNNVLTGLGGNDTLNGGAGNDTLIGGLGDDTYVVDASGDVVTELAGEGTDTVQTTLASYTLGANVERLTFTNNITHSGIGNALDNVLTGNSGSDTLNGGLGADTLVGGSGNDSYVVDNVGDVTTEAAGGGTDLVTASLSWTLALNVENLTLSGSAAIDGTGNTLNNVLTGNSGNNVLSGLDGNDTLTGGLGNDTLLGGIGNDRLVGGAGNDVLNGGTGTDTFVFDTAPSALTNLDTVQDFTSGTDKLSFSRAVFTGFATTGAISVDAFWSGAGVNTAHDATDRLIYNTTTGALWYDADGTGAAAAVQVAVLTGAPALAFTDFLIAV</sequence>
<dbReference type="PANTHER" id="PTHR38340:SF1">
    <property type="entry name" value="S-LAYER PROTEIN"/>
    <property type="match status" value="1"/>
</dbReference>
<comment type="subcellular location">
    <subcellularLocation>
        <location evidence="1">Secreted</location>
    </subcellularLocation>
</comment>
<dbReference type="GO" id="GO:0005576">
    <property type="term" value="C:extracellular region"/>
    <property type="evidence" value="ECO:0007669"/>
    <property type="project" value="UniProtKB-SubCell"/>
</dbReference>
<dbReference type="PROSITE" id="PS00330">
    <property type="entry name" value="HEMOLYSIN_CALCIUM"/>
    <property type="match status" value="7"/>
</dbReference>
<accession>A0A512APK6</accession>
<dbReference type="InterPro" id="IPR050557">
    <property type="entry name" value="RTX_toxin/Mannuronan_C5-epim"/>
</dbReference>
<dbReference type="Proteomes" id="UP000321464">
    <property type="component" value="Unassembled WGS sequence"/>
</dbReference>
<comment type="caution">
    <text evidence="3">The sequence shown here is derived from an EMBL/GenBank/DDBJ whole genome shotgun (WGS) entry which is preliminary data.</text>
</comment>
<dbReference type="PANTHER" id="PTHR38340">
    <property type="entry name" value="S-LAYER PROTEIN"/>
    <property type="match status" value="1"/>
</dbReference>
<dbReference type="InterPro" id="IPR001343">
    <property type="entry name" value="Hemolysn_Ca-bd"/>
</dbReference>
<dbReference type="EMBL" id="BJYR01000024">
    <property type="protein sequence ID" value="GEO01636.1"/>
    <property type="molecule type" value="Genomic_DNA"/>
</dbReference>
<name>A0A512APK6_9SPHN</name>
<gene>
    <name evidence="3" type="ORF">NSE01_34680</name>
</gene>
<evidence type="ECO:0000313" key="3">
    <source>
        <dbReference type="EMBL" id="GEO01636.1"/>
    </source>
</evidence>
<evidence type="ECO:0000256" key="2">
    <source>
        <dbReference type="ARBA" id="ARBA00022525"/>
    </source>
</evidence>
<dbReference type="InterPro" id="IPR011049">
    <property type="entry name" value="Serralysin-like_metalloprot_C"/>
</dbReference>
<proteinExistence type="predicted"/>
<keyword evidence="2" id="KW-0964">Secreted</keyword>
<keyword evidence="4" id="KW-1185">Reference proteome</keyword>
<dbReference type="Pfam" id="PF00353">
    <property type="entry name" value="HemolysinCabind"/>
    <property type="match status" value="12"/>
</dbReference>
<evidence type="ECO:0000256" key="1">
    <source>
        <dbReference type="ARBA" id="ARBA00004613"/>
    </source>
</evidence>
<organism evidence="3 4">
    <name type="scientific">Novosphingobium sediminis</name>
    <dbReference type="NCBI Taxonomy" id="707214"/>
    <lineage>
        <taxon>Bacteria</taxon>
        <taxon>Pseudomonadati</taxon>
        <taxon>Pseudomonadota</taxon>
        <taxon>Alphaproteobacteria</taxon>
        <taxon>Sphingomonadales</taxon>
        <taxon>Sphingomonadaceae</taxon>
        <taxon>Novosphingobium</taxon>
    </lineage>
</organism>
<protein>
    <submittedName>
        <fullName evidence="3">Hemolysin D</fullName>
    </submittedName>
</protein>
<dbReference type="OrthoDB" id="7482882at2"/>
<dbReference type="GO" id="GO:0005509">
    <property type="term" value="F:calcium ion binding"/>
    <property type="evidence" value="ECO:0007669"/>
    <property type="project" value="InterPro"/>
</dbReference>
<evidence type="ECO:0000313" key="4">
    <source>
        <dbReference type="Proteomes" id="UP000321464"/>
    </source>
</evidence>
<reference evidence="3 4" key="1">
    <citation type="submission" date="2019-07" db="EMBL/GenBank/DDBJ databases">
        <title>Whole genome shotgun sequence of Novosphingobium sediminis NBRC 106119.</title>
        <authorList>
            <person name="Hosoyama A."/>
            <person name="Uohara A."/>
            <person name="Ohji S."/>
            <person name="Ichikawa N."/>
        </authorList>
    </citation>
    <scope>NUCLEOTIDE SEQUENCE [LARGE SCALE GENOMIC DNA]</scope>
    <source>
        <strain evidence="3 4">NBRC 106119</strain>
    </source>
</reference>
<dbReference type="SUPFAM" id="SSF51120">
    <property type="entry name" value="beta-Roll"/>
    <property type="match status" value="9"/>
</dbReference>